<dbReference type="Proteomes" id="UP000288805">
    <property type="component" value="Unassembled WGS sequence"/>
</dbReference>
<organism evidence="2 3">
    <name type="scientific">Vitis vinifera</name>
    <name type="common">Grape</name>
    <dbReference type="NCBI Taxonomy" id="29760"/>
    <lineage>
        <taxon>Eukaryota</taxon>
        <taxon>Viridiplantae</taxon>
        <taxon>Streptophyta</taxon>
        <taxon>Embryophyta</taxon>
        <taxon>Tracheophyta</taxon>
        <taxon>Spermatophyta</taxon>
        <taxon>Magnoliopsida</taxon>
        <taxon>eudicotyledons</taxon>
        <taxon>Gunneridae</taxon>
        <taxon>Pentapetalae</taxon>
        <taxon>rosids</taxon>
        <taxon>Vitales</taxon>
        <taxon>Vitaceae</taxon>
        <taxon>Viteae</taxon>
        <taxon>Vitis</taxon>
    </lineage>
</organism>
<evidence type="ECO:0000313" key="3">
    <source>
        <dbReference type="Proteomes" id="UP000288805"/>
    </source>
</evidence>
<dbReference type="Pfam" id="PF04520">
    <property type="entry name" value="Senescence_reg"/>
    <property type="match status" value="1"/>
</dbReference>
<proteinExistence type="inferred from homology"/>
<dbReference type="GO" id="GO:0010150">
    <property type="term" value="P:leaf senescence"/>
    <property type="evidence" value="ECO:0007669"/>
    <property type="project" value="UniProtKB-ARBA"/>
</dbReference>
<accession>A0A438KAZ1</accession>
<reference evidence="2 3" key="1">
    <citation type="journal article" date="2018" name="PLoS Genet.">
        <title>Population sequencing reveals clonal diversity and ancestral inbreeding in the grapevine cultivar Chardonnay.</title>
        <authorList>
            <person name="Roach M.J."/>
            <person name="Johnson D.L."/>
            <person name="Bohlmann J."/>
            <person name="van Vuuren H.J."/>
            <person name="Jones S.J."/>
            <person name="Pretorius I.S."/>
            <person name="Schmidt S.A."/>
            <person name="Borneman A.R."/>
        </authorList>
    </citation>
    <scope>NUCLEOTIDE SEQUENCE [LARGE SCALE GENOMIC DNA]</scope>
    <source>
        <strain evidence="3">cv. Chardonnay</strain>
        <tissue evidence="2">Leaf</tissue>
    </source>
</reference>
<dbReference type="AlphaFoldDB" id="A0A438KAZ1"/>
<dbReference type="PANTHER" id="PTHR46525">
    <property type="entry name" value="EMB|CAB72159.1"/>
    <property type="match status" value="1"/>
</dbReference>
<dbReference type="EMBL" id="QGNW01000011">
    <property type="protein sequence ID" value="RVX18389.1"/>
    <property type="molecule type" value="Genomic_DNA"/>
</dbReference>
<evidence type="ECO:0000256" key="1">
    <source>
        <dbReference type="ARBA" id="ARBA00034773"/>
    </source>
</evidence>
<dbReference type="InterPro" id="IPR007608">
    <property type="entry name" value="Senescence_reg_S40"/>
</dbReference>
<dbReference type="PANTHER" id="PTHR46525:SF2">
    <property type="entry name" value="EMB|CAB72159.1"/>
    <property type="match status" value="1"/>
</dbReference>
<sequence>MSAPQLTTQMASVPPLPLLLADRDAPVIASEVVIEVDEFDIWSSSHSALPKFRKPVSSSRLAKKPSKRGESGDRSTVMVSSLPVNIPDWSKILREDYRDKNRKERAANSSDAKTMSFQFAGRAVYIAIWVATGNGLLGTWHQCGAAGAPPFLFVIPYIMYDLTPTLLILMHVSF</sequence>
<gene>
    <name evidence="2" type="ORF">CK203_006299</name>
</gene>
<comment type="similarity">
    <text evidence="1">Belongs to the senescence regulator S40 family.</text>
</comment>
<protein>
    <submittedName>
        <fullName evidence="2">Uncharacterized protein</fullName>
    </submittedName>
</protein>
<comment type="caution">
    <text evidence="2">The sequence shown here is derived from an EMBL/GenBank/DDBJ whole genome shotgun (WGS) entry which is preliminary data.</text>
</comment>
<name>A0A438KAZ1_VITVI</name>
<evidence type="ECO:0000313" key="2">
    <source>
        <dbReference type="EMBL" id="RVX18389.1"/>
    </source>
</evidence>